<feature type="disulfide bond" evidence="5">
    <location>
        <begin position="261"/>
        <end position="288"/>
    </location>
</feature>
<accession>A0AA88LW57</accession>
<gene>
    <name evidence="7" type="ORF">Q7C36_018828</name>
</gene>
<keyword evidence="3" id="KW-0732">Signal</keyword>
<keyword evidence="8" id="KW-1185">Reference proteome</keyword>
<evidence type="ECO:0000313" key="8">
    <source>
        <dbReference type="Proteomes" id="UP001187315"/>
    </source>
</evidence>
<dbReference type="AlphaFoldDB" id="A0AA88LW57"/>
<dbReference type="PROSITE" id="PS50923">
    <property type="entry name" value="SUSHI"/>
    <property type="match status" value="9"/>
</dbReference>
<feature type="domain" description="Sushi" evidence="6">
    <location>
        <begin position="111"/>
        <end position="167"/>
    </location>
</feature>
<reference evidence="7" key="1">
    <citation type="submission" date="2023-08" db="EMBL/GenBank/DDBJ databases">
        <title>Pelteobagrus vachellii genome.</title>
        <authorList>
            <person name="Liu H."/>
        </authorList>
    </citation>
    <scope>NUCLEOTIDE SEQUENCE</scope>
    <source>
        <strain evidence="7">PRFRI_2022a</strain>
        <tissue evidence="7">Muscle</tissue>
    </source>
</reference>
<dbReference type="SUPFAM" id="SSF57535">
    <property type="entry name" value="Complement control module/SCR domain"/>
    <property type="match status" value="9"/>
</dbReference>
<keyword evidence="4 5" id="KW-1015">Disulfide bond</keyword>
<dbReference type="InterPro" id="IPR000436">
    <property type="entry name" value="Sushi_SCR_CCP_dom"/>
</dbReference>
<comment type="subcellular location">
    <subcellularLocation>
        <location evidence="1">Virion</location>
    </subcellularLocation>
</comment>
<dbReference type="InterPro" id="IPR035976">
    <property type="entry name" value="Sushi/SCR/CCP_sf"/>
</dbReference>
<feature type="domain" description="Sushi" evidence="6">
    <location>
        <begin position="470"/>
        <end position="529"/>
    </location>
</feature>
<feature type="domain" description="Sushi" evidence="6">
    <location>
        <begin position="413"/>
        <end position="469"/>
    </location>
</feature>
<feature type="domain" description="Sushi" evidence="6">
    <location>
        <begin position="357"/>
        <end position="412"/>
    </location>
</feature>
<evidence type="ECO:0000256" key="2">
    <source>
        <dbReference type="ARBA" id="ARBA00022659"/>
    </source>
</evidence>
<feature type="disulfide bond" evidence="5">
    <location>
        <begin position="175"/>
        <end position="218"/>
    </location>
</feature>
<dbReference type="PANTHER" id="PTHR45785:SF2">
    <property type="entry name" value="COMPLEMENT FACTOR H-RELATED"/>
    <property type="match status" value="1"/>
</dbReference>
<feature type="disulfide bond" evidence="5">
    <location>
        <begin position="81"/>
        <end position="108"/>
    </location>
</feature>
<dbReference type="InterPro" id="IPR051503">
    <property type="entry name" value="ComplSys_Reg/VirEntry_Med"/>
</dbReference>
<dbReference type="Gene3D" id="2.10.70.10">
    <property type="entry name" value="Complement Module, domain 1"/>
    <property type="match status" value="9"/>
</dbReference>
<dbReference type="PANTHER" id="PTHR45785">
    <property type="entry name" value="COMPLEMENT FACTOR H-RELATED"/>
    <property type="match status" value="1"/>
</dbReference>
<evidence type="ECO:0000256" key="1">
    <source>
        <dbReference type="ARBA" id="ARBA00004328"/>
    </source>
</evidence>
<sequence length="595" mass="65781">MDTRFLNSMFSHQHVNLSHYRALDMAEVLWTLMFLMFSSHLVDSYPGSKCGSPTLYSGKLLEENYSRRRVFDSGDRVQYKCEFGYTHDRGSRFSVCNNGVWSLLELRCKKKSCGSAGEILNGKFRQTGNVFGDIAEAECDPGYVLKGEPIRECRGNGWTGTIPTCVADFTSAVECSVPMRSKNAVYQATKAKYQPGETLVYSCHVGFRSTGDSNVLHCDRSGKWNPSHANCQKIKCERFTIPNGKVKFGHLTFNVKVNISCKDGFHLQGPSVVTCGADGSWTPALPTCEQAMPKQLTCLPLAVPNSIRHDTYKMEYVVGEHATVSCQLGFGLIGSSRVTCGAHGRWQEIPECRVHSGRCQHPPFLANAHTVHVESNISVRFKCNPGYRMVRGPSTVYCRNGRWTDLKMICERKKCGSAGEVRNGYYQYTGSLFGDTVTARCNKGYQLVGAGVRNCTENGWNGREPVCEAIQCPYPQQVPDADLIFDTSGIIQHGYMASYRCRIGTLIGASDIYCTEDGTWSSPAPRCEVATCSAPSVWNGLIVSGLRPRYQSGSSVTFMCNPGKKLLGPDIVTCGADGLWFPRLPICSDIFRRGI</sequence>
<proteinExistence type="predicted"/>
<dbReference type="Proteomes" id="UP001187315">
    <property type="component" value="Unassembled WGS sequence"/>
</dbReference>
<dbReference type="Pfam" id="PF00084">
    <property type="entry name" value="Sushi"/>
    <property type="match status" value="9"/>
</dbReference>
<organism evidence="7 8">
    <name type="scientific">Tachysurus vachellii</name>
    <name type="common">Darkbarbel catfish</name>
    <name type="synonym">Pelteobagrus vachellii</name>
    <dbReference type="NCBI Taxonomy" id="175792"/>
    <lineage>
        <taxon>Eukaryota</taxon>
        <taxon>Metazoa</taxon>
        <taxon>Chordata</taxon>
        <taxon>Craniata</taxon>
        <taxon>Vertebrata</taxon>
        <taxon>Euteleostomi</taxon>
        <taxon>Actinopterygii</taxon>
        <taxon>Neopterygii</taxon>
        <taxon>Teleostei</taxon>
        <taxon>Ostariophysi</taxon>
        <taxon>Siluriformes</taxon>
        <taxon>Bagridae</taxon>
        <taxon>Tachysurus</taxon>
    </lineage>
</organism>
<evidence type="ECO:0000256" key="5">
    <source>
        <dbReference type="PROSITE-ProRule" id="PRU00302"/>
    </source>
</evidence>
<dbReference type="EMBL" id="JAVHJS010000020">
    <property type="protein sequence ID" value="KAK2824901.1"/>
    <property type="molecule type" value="Genomic_DNA"/>
</dbReference>
<comment type="caution">
    <text evidence="5">Lacks conserved residue(s) required for the propagation of feature annotation.</text>
</comment>
<feature type="disulfide bond" evidence="5">
    <location>
        <begin position="560"/>
        <end position="587"/>
    </location>
</feature>
<feature type="domain" description="Sushi" evidence="6">
    <location>
        <begin position="48"/>
        <end position="110"/>
    </location>
</feature>
<evidence type="ECO:0000313" key="7">
    <source>
        <dbReference type="EMBL" id="KAK2824901.1"/>
    </source>
</evidence>
<feature type="domain" description="Sushi" evidence="6">
    <location>
        <begin position="530"/>
        <end position="589"/>
    </location>
</feature>
<feature type="domain" description="Sushi" evidence="6">
    <location>
        <begin position="296"/>
        <end position="354"/>
    </location>
</feature>
<dbReference type="CDD" id="cd00033">
    <property type="entry name" value="CCP"/>
    <property type="match status" value="9"/>
</dbReference>
<evidence type="ECO:0000259" key="6">
    <source>
        <dbReference type="PROSITE" id="PS50923"/>
    </source>
</evidence>
<evidence type="ECO:0000256" key="4">
    <source>
        <dbReference type="ARBA" id="ARBA00023157"/>
    </source>
</evidence>
<protein>
    <recommendedName>
        <fullName evidence="6">Sushi domain-containing protein</fullName>
    </recommendedName>
</protein>
<dbReference type="SMART" id="SM00032">
    <property type="entry name" value="CCP"/>
    <property type="match status" value="9"/>
</dbReference>
<feature type="disulfide bond" evidence="5">
    <location>
        <begin position="383"/>
        <end position="410"/>
    </location>
</feature>
<evidence type="ECO:0000256" key="3">
    <source>
        <dbReference type="ARBA" id="ARBA00022729"/>
    </source>
</evidence>
<name>A0AA88LW57_TACVA</name>
<comment type="caution">
    <text evidence="7">The sequence shown here is derived from an EMBL/GenBank/DDBJ whole genome shotgun (WGS) entry which is preliminary data.</text>
</comment>
<keyword evidence="2 5" id="KW-0768">Sushi</keyword>
<feature type="domain" description="Sushi" evidence="6">
    <location>
        <begin position="173"/>
        <end position="233"/>
    </location>
</feature>
<feature type="domain" description="Sushi" evidence="6">
    <location>
        <begin position="234"/>
        <end position="290"/>
    </location>
</feature>